<organism evidence="1 2">
    <name type="scientific">Hymenobacter defluvii</name>
    <dbReference type="NCBI Taxonomy" id="2054411"/>
    <lineage>
        <taxon>Bacteria</taxon>
        <taxon>Pseudomonadati</taxon>
        <taxon>Bacteroidota</taxon>
        <taxon>Cytophagia</taxon>
        <taxon>Cytophagales</taxon>
        <taxon>Hymenobacteraceae</taxon>
        <taxon>Hymenobacter</taxon>
    </lineage>
</organism>
<gene>
    <name evidence="1" type="ORF">J4D97_23215</name>
</gene>
<evidence type="ECO:0000313" key="1">
    <source>
        <dbReference type="EMBL" id="MBO3273570.1"/>
    </source>
</evidence>
<reference evidence="1 2" key="1">
    <citation type="submission" date="2021-03" db="EMBL/GenBank/DDBJ databases">
        <authorList>
            <person name="Kim M.K."/>
        </authorList>
    </citation>
    <scope>NUCLEOTIDE SEQUENCE [LARGE SCALE GENOMIC DNA]</scope>
    <source>
        <strain evidence="1 2">BT507</strain>
    </source>
</reference>
<feature type="non-terminal residue" evidence="1">
    <location>
        <position position="100"/>
    </location>
</feature>
<accession>A0ABS3TLI7</accession>
<proteinExistence type="predicted"/>
<name>A0ABS3TLI7_9BACT</name>
<dbReference type="RefSeq" id="WP_208309659.1">
    <property type="nucleotide sequence ID" value="NZ_JAGETX010000113.1"/>
</dbReference>
<sequence>MSSSSLIYDDYLSQGQFGDEKSILFNTQTIYEGLLDIIRYHTGKDLKEYFYNDAPEVAVCTRRIIDKVFMLLSAGRALEATKEIDWLINSFSTTTALTSI</sequence>
<dbReference type="Proteomes" id="UP000670527">
    <property type="component" value="Unassembled WGS sequence"/>
</dbReference>
<dbReference type="EMBL" id="JAGETX010000113">
    <property type="protein sequence ID" value="MBO3273570.1"/>
    <property type="molecule type" value="Genomic_DNA"/>
</dbReference>
<comment type="caution">
    <text evidence="1">The sequence shown here is derived from an EMBL/GenBank/DDBJ whole genome shotgun (WGS) entry which is preliminary data.</text>
</comment>
<keyword evidence="2" id="KW-1185">Reference proteome</keyword>
<protein>
    <submittedName>
        <fullName evidence="1">Uncharacterized protein</fullName>
    </submittedName>
</protein>
<evidence type="ECO:0000313" key="2">
    <source>
        <dbReference type="Proteomes" id="UP000670527"/>
    </source>
</evidence>